<protein>
    <submittedName>
        <fullName evidence="1">TRAF PROTEIN, TRAO PROTEIN, TRAN ADHESION, BACTERIAL SECRETION.5A</fullName>
    </submittedName>
</protein>
<proteinExistence type="predicted"/>
<evidence type="ECO:0000313" key="1">
    <source>
        <dbReference type="EMBL" id="DAD81480.1"/>
    </source>
</evidence>
<reference evidence="1" key="1">
    <citation type="journal article" date="2021" name="Proc. Natl. Acad. Sci. U.S.A.">
        <title>A Catalog of Tens of Thousands of Viruses from Human Metagenomes Reveals Hidden Associations with Chronic Diseases.</title>
        <authorList>
            <person name="Tisza M.J."/>
            <person name="Buck C.B."/>
        </authorList>
    </citation>
    <scope>NUCLEOTIDE SEQUENCE</scope>
    <source>
        <strain evidence="1">Ct1h53</strain>
    </source>
</reference>
<dbReference type="PROSITE" id="PS51257">
    <property type="entry name" value="PROKAR_LIPOPROTEIN"/>
    <property type="match status" value="1"/>
</dbReference>
<dbReference type="EMBL" id="BK014902">
    <property type="protein sequence ID" value="DAD81480.1"/>
    <property type="molecule type" value="Genomic_DNA"/>
</dbReference>
<name>A0A8S5MGZ9_9CAUD</name>
<organism evidence="1">
    <name type="scientific">Podoviridae sp. ct1h53</name>
    <dbReference type="NCBI Taxonomy" id="2826536"/>
    <lineage>
        <taxon>Viruses</taxon>
        <taxon>Duplodnaviria</taxon>
        <taxon>Heunggongvirae</taxon>
        <taxon>Uroviricota</taxon>
        <taxon>Caudoviricetes</taxon>
    </lineage>
</organism>
<accession>A0A8S5MGZ9</accession>
<sequence length="77" mass="9003">MKYFILLMTLVLSSCSNNHQVNDGWVIYDLRPLQGGRVMYYAEDERISIFKHNKIIKFVGYQGEYNIGDSIKIVKVK</sequence>